<dbReference type="SUPFAM" id="SSF56935">
    <property type="entry name" value="Porins"/>
    <property type="match status" value="1"/>
</dbReference>
<gene>
    <name evidence="15" type="ORF">H8792_010870</name>
</gene>
<evidence type="ECO:0000313" key="16">
    <source>
        <dbReference type="Proteomes" id="UP001193680"/>
    </source>
</evidence>
<feature type="domain" description="TonB-dependent receptor plug" evidence="14">
    <location>
        <begin position="45"/>
        <end position="148"/>
    </location>
</feature>
<evidence type="ECO:0000256" key="3">
    <source>
        <dbReference type="ARBA" id="ARBA00022452"/>
    </source>
</evidence>
<feature type="short sequence motif" description="TonB C-terminal box" evidence="10">
    <location>
        <begin position="713"/>
        <end position="730"/>
    </location>
</feature>
<evidence type="ECO:0000256" key="12">
    <source>
        <dbReference type="SAM" id="SignalP"/>
    </source>
</evidence>
<evidence type="ECO:0000256" key="6">
    <source>
        <dbReference type="ARBA" id="ARBA00023077"/>
    </source>
</evidence>
<keyword evidence="2 9" id="KW-0813">Transport</keyword>
<dbReference type="RefSeq" id="WP_185978989.1">
    <property type="nucleotide sequence ID" value="NZ_JACBGI020000029.1"/>
</dbReference>
<dbReference type="EMBL" id="JACBGI020000029">
    <property type="protein sequence ID" value="MBF6058844.1"/>
    <property type="molecule type" value="Genomic_DNA"/>
</dbReference>
<evidence type="ECO:0000256" key="10">
    <source>
        <dbReference type="PROSITE-ProRule" id="PRU10144"/>
    </source>
</evidence>
<feature type="chain" id="PRO_5046384203" evidence="12">
    <location>
        <begin position="23"/>
        <end position="730"/>
    </location>
</feature>
<dbReference type="InterPro" id="IPR039426">
    <property type="entry name" value="TonB-dep_rcpt-like"/>
</dbReference>
<dbReference type="InterPro" id="IPR037066">
    <property type="entry name" value="Plug_dom_sf"/>
</dbReference>
<evidence type="ECO:0000256" key="1">
    <source>
        <dbReference type="ARBA" id="ARBA00004571"/>
    </source>
</evidence>
<dbReference type="PANTHER" id="PTHR30069:SF40">
    <property type="entry name" value="TONB-DEPENDENT RECEPTOR NMB0964-RELATED"/>
    <property type="match status" value="1"/>
</dbReference>
<name>A0ABS0C0R4_9GAMM</name>
<evidence type="ECO:0000259" key="14">
    <source>
        <dbReference type="Pfam" id="PF07715"/>
    </source>
</evidence>
<evidence type="ECO:0000256" key="2">
    <source>
        <dbReference type="ARBA" id="ARBA00022448"/>
    </source>
</evidence>
<dbReference type="InterPro" id="IPR012910">
    <property type="entry name" value="Plug_dom"/>
</dbReference>
<evidence type="ECO:0000256" key="5">
    <source>
        <dbReference type="ARBA" id="ARBA00022729"/>
    </source>
</evidence>
<keyword evidence="5 12" id="KW-0732">Signal</keyword>
<dbReference type="CDD" id="cd01347">
    <property type="entry name" value="ligand_gated_channel"/>
    <property type="match status" value="1"/>
</dbReference>
<dbReference type="InterPro" id="IPR000531">
    <property type="entry name" value="Beta-barrel_TonB"/>
</dbReference>
<protein>
    <submittedName>
        <fullName evidence="15">TonB-dependent receptor</fullName>
    </submittedName>
</protein>
<dbReference type="PROSITE" id="PS52016">
    <property type="entry name" value="TONB_DEPENDENT_REC_3"/>
    <property type="match status" value="1"/>
</dbReference>
<feature type="signal peptide" evidence="12">
    <location>
        <begin position="1"/>
        <end position="22"/>
    </location>
</feature>
<dbReference type="Pfam" id="PF07715">
    <property type="entry name" value="Plug"/>
    <property type="match status" value="1"/>
</dbReference>
<dbReference type="Gene3D" id="2.40.170.20">
    <property type="entry name" value="TonB-dependent receptor, beta-barrel domain"/>
    <property type="match status" value="1"/>
</dbReference>
<keyword evidence="3 9" id="KW-1134">Transmembrane beta strand</keyword>
<dbReference type="PROSITE" id="PS01156">
    <property type="entry name" value="TONB_DEPENDENT_REC_2"/>
    <property type="match status" value="1"/>
</dbReference>
<evidence type="ECO:0000259" key="13">
    <source>
        <dbReference type="Pfam" id="PF00593"/>
    </source>
</evidence>
<dbReference type="InterPro" id="IPR010917">
    <property type="entry name" value="TonB_rcpt_CS"/>
</dbReference>
<dbReference type="Proteomes" id="UP001193680">
    <property type="component" value="Unassembled WGS sequence"/>
</dbReference>
<keyword evidence="7 9" id="KW-0472">Membrane</keyword>
<evidence type="ECO:0000256" key="8">
    <source>
        <dbReference type="ARBA" id="ARBA00023237"/>
    </source>
</evidence>
<reference evidence="15 16" key="2">
    <citation type="submission" date="2020-11" db="EMBL/GenBank/DDBJ databases">
        <title>Sulfur oxidizing isolate from Hospital Hole Sinkhole.</title>
        <authorList>
            <person name="Scott K.M."/>
        </authorList>
    </citation>
    <scope>NUCLEOTIDE SEQUENCE [LARGE SCALE GENOMIC DNA]</scope>
    <source>
        <strain evidence="15 16">HH1</strain>
    </source>
</reference>
<keyword evidence="6 11" id="KW-0798">TonB box</keyword>
<keyword evidence="15" id="KW-0675">Receptor</keyword>
<evidence type="ECO:0000313" key="15">
    <source>
        <dbReference type="EMBL" id="MBF6058844.1"/>
    </source>
</evidence>
<evidence type="ECO:0000256" key="4">
    <source>
        <dbReference type="ARBA" id="ARBA00022692"/>
    </source>
</evidence>
<keyword evidence="16" id="KW-1185">Reference proteome</keyword>
<accession>A0ABS0C0R4</accession>
<evidence type="ECO:0000256" key="11">
    <source>
        <dbReference type="RuleBase" id="RU003357"/>
    </source>
</evidence>
<dbReference type="Gene3D" id="2.170.130.10">
    <property type="entry name" value="TonB-dependent receptor, plug domain"/>
    <property type="match status" value="1"/>
</dbReference>
<evidence type="ECO:0000256" key="9">
    <source>
        <dbReference type="PROSITE-ProRule" id="PRU01360"/>
    </source>
</evidence>
<feature type="domain" description="TonB-dependent receptor-like beta-barrel" evidence="13">
    <location>
        <begin position="216"/>
        <end position="698"/>
    </location>
</feature>
<dbReference type="PANTHER" id="PTHR30069">
    <property type="entry name" value="TONB-DEPENDENT OUTER MEMBRANE RECEPTOR"/>
    <property type="match status" value="1"/>
</dbReference>
<organism evidence="15 16">
    <name type="scientific">Thiomicrorhabdus heinhorstiae</name>
    <dbReference type="NCBI Taxonomy" id="2748010"/>
    <lineage>
        <taxon>Bacteria</taxon>
        <taxon>Pseudomonadati</taxon>
        <taxon>Pseudomonadota</taxon>
        <taxon>Gammaproteobacteria</taxon>
        <taxon>Thiotrichales</taxon>
        <taxon>Piscirickettsiaceae</taxon>
        <taxon>Thiomicrorhabdus</taxon>
    </lineage>
</organism>
<sequence length="730" mass="80728">MKLNRLTLAIILASGTPALVQANEETTVLSDITVSASPIHEHDAFDVPSQTDAIAGDEKQALDSGSLGEILDQIPGVNNLSAGAQSGKPVIRGMTGERVKVLSNGASTDYQSYGTRHLPNVDPFLADRIEVIRGPQSVLYGSEALGGVVNVLSAPMPFDRKPFGEVDFSHNSNNSENHVGVKVGAGSPEFAISGGISIREGDNFEVPTVDTASSPTPSSPADDRPLFVGKVPNTNFENRAGNIGLGWQQDWGQVTFRHSVWEAKQNYLGIAAASAVSDFEPVATGQILSNQETQLSAEIYAGDWVLKPSWVYTVNEREASHDMPYETMLQEKGTPEYLQLRVKRNDWKLAAEHPKIGDFEGEIGVEFTDKEQRLLSGHLTPSADVDKQAIYLFEEADYDKWLVQFGARYDWHHVNAPLDGNNEHFVDAGIYDASNNDRRFDVWSGSLGATYSFDSRWSLAGNIARGFRAPSIFELYAGGEHGGVQAYQIGNPDLEAETALNTDVSLRWDGENTRMVATVYQNWVENYIYLANTGNYRCSESGQDSGACTENQTSTVPQAGMIPEMQAQQTDAVIHGFEFSLDHNWNEHWQSGLAFEWIQGRDEKQSRDLPLIPANNLFIKNSYLAGNWGVLTQQKWTLETKLVADKDSAGAYEPFSQFDDMSIGRASTDAYALWNLRYSTQIRADQNYKLTLNMAVENMFDTAYVDFLDTYKGYTLGQGRNFKLNVNMKF</sequence>
<keyword evidence="8 9" id="KW-0998">Cell outer membrane</keyword>
<proteinExistence type="inferred from homology"/>
<comment type="subcellular location">
    <subcellularLocation>
        <location evidence="1 9">Cell outer membrane</location>
        <topology evidence="1 9">Multi-pass membrane protein</topology>
    </subcellularLocation>
</comment>
<dbReference type="InterPro" id="IPR036942">
    <property type="entry name" value="Beta-barrel_TonB_sf"/>
</dbReference>
<dbReference type="Pfam" id="PF00593">
    <property type="entry name" value="TonB_dep_Rec_b-barrel"/>
    <property type="match status" value="1"/>
</dbReference>
<keyword evidence="4 9" id="KW-0812">Transmembrane</keyword>
<comment type="caution">
    <text evidence="15">The sequence shown here is derived from an EMBL/GenBank/DDBJ whole genome shotgun (WGS) entry which is preliminary data.</text>
</comment>
<evidence type="ECO:0000256" key="7">
    <source>
        <dbReference type="ARBA" id="ARBA00023136"/>
    </source>
</evidence>
<reference evidence="15 16" key="1">
    <citation type="submission" date="2020-06" db="EMBL/GenBank/DDBJ databases">
        <authorList>
            <person name="Scott K."/>
        </authorList>
    </citation>
    <scope>NUCLEOTIDE SEQUENCE [LARGE SCALE GENOMIC DNA]</scope>
    <source>
        <strain evidence="15 16">HH1</strain>
    </source>
</reference>
<comment type="similarity">
    <text evidence="9 11">Belongs to the TonB-dependent receptor family.</text>
</comment>